<name>A0A840FVE9_RHOTE</name>
<evidence type="ECO:0000256" key="3">
    <source>
        <dbReference type="ARBA" id="ARBA00012438"/>
    </source>
</evidence>
<dbReference type="EMBL" id="JACIGE010000001">
    <property type="protein sequence ID" value="MBB4245684.1"/>
    <property type="molecule type" value="Genomic_DNA"/>
</dbReference>
<dbReference type="Pfam" id="PF02518">
    <property type="entry name" value="HATPase_c"/>
    <property type="match status" value="1"/>
</dbReference>
<sequence>MELQKRLLQALGGLLGGLLLVTMVINLNPLRADVAAETSASAGLAQTLREVARSDPAQADAVADSVRLFITLLLLSGATLLAAWWSVQRRLRPLRELEAGLERLARGQPEAGLPTFRQPELRRVAGAIDTLATTLASSRAARHQLARQLVHVQEEERRALARELHDEMGQTLTAMNATAAHLERHAVTLPASEIATCAGELRRDLRQAALQLRQMLQALRPQGLAAGELPGALRELVDGWQARHTGIGFHLQLPASLPPMGDDAALTLYRVVQEALTNVVRHSGARHCAVAVTTAANEIRIDIVDDGCGMARGNPDSGGGLRGMAERLSMAGGHVQANEERDGGLRLSVVLPLTAGANNDGKRQ</sequence>
<keyword evidence="8" id="KW-0472">Membrane</keyword>
<dbReference type="SUPFAM" id="SSF55874">
    <property type="entry name" value="ATPase domain of HSP90 chaperone/DNA topoisomerase II/histidine kinase"/>
    <property type="match status" value="1"/>
</dbReference>
<comment type="subcellular location">
    <subcellularLocation>
        <location evidence="2">Membrane</location>
    </subcellularLocation>
</comment>
<dbReference type="CDD" id="cd16917">
    <property type="entry name" value="HATPase_UhpB-NarQ-NarX-like"/>
    <property type="match status" value="1"/>
</dbReference>
<reference evidence="11 12" key="1">
    <citation type="submission" date="2020-08" db="EMBL/GenBank/DDBJ databases">
        <title>Genome sequencing of Purple Non-Sulfur Bacteria from various extreme environments.</title>
        <authorList>
            <person name="Mayer M."/>
        </authorList>
    </citation>
    <scope>NUCLEOTIDE SEQUENCE [LARGE SCALE GENOMIC DNA]</scope>
    <source>
        <strain evidence="11 12">2761</strain>
    </source>
</reference>
<dbReference type="InterPro" id="IPR050482">
    <property type="entry name" value="Sensor_HK_TwoCompSys"/>
</dbReference>
<dbReference type="GO" id="GO:0046983">
    <property type="term" value="F:protein dimerization activity"/>
    <property type="evidence" value="ECO:0007669"/>
    <property type="project" value="InterPro"/>
</dbReference>
<dbReference type="Gene3D" id="6.10.340.10">
    <property type="match status" value="1"/>
</dbReference>
<dbReference type="InterPro" id="IPR003660">
    <property type="entry name" value="HAMP_dom"/>
</dbReference>
<dbReference type="InterPro" id="IPR003594">
    <property type="entry name" value="HATPase_dom"/>
</dbReference>
<evidence type="ECO:0000256" key="5">
    <source>
        <dbReference type="ARBA" id="ARBA00022679"/>
    </source>
</evidence>
<dbReference type="SMART" id="SM00304">
    <property type="entry name" value="HAMP"/>
    <property type="match status" value="1"/>
</dbReference>
<dbReference type="AlphaFoldDB" id="A0A840FVE9"/>
<feature type="transmembrane region" description="Helical" evidence="8">
    <location>
        <begin position="7"/>
        <end position="25"/>
    </location>
</feature>
<evidence type="ECO:0000256" key="7">
    <source>
        <dbReference type="ARBA" id="ARBA00023012"/>
    </source>
</evidence>
<dbReference type="Gene3D" id="3.30.565.10">
    <property type="entry name" value="Histidine kinase-like ATPase, C-terminal domain"/>
    <property type="match status" value="1"/>
</dbReference>
<dbReference type="InterPro" id="IPR005467">
    <property type="entry name" value="His_kinase_dom"/>
</dbReference>
<dbReference type="Gene3D" id="1.20.5.1930">
    <property type="match status" value="1"/>
</dbReference>
<keyword evidence="5 11" id="KW-0808">Transferase</keyword>
<evidence type="ECO:0000256" key="2">
    <source>
        <dbReference type="ARBA" id="ARBA00004370"/>
    </source>
</evidence>
<proteinExistence type="predicted"/>
<evidence type="ECO:0000256" key="8">
    <source>
        <dbReference type="SAM" id="Phobius"/>
    </source>
</evidence>
<dbReference type="GO" id="GO:0016020">
    <property type="term" value="C:membrane"/>
    <property type="evidence" value="ECO:0007669"/>
    <property type="project" value="UniProtKB-SubCell"/>
</dbReference>
<dbReference type="Proteomes" id="UP000587070">
    <property type="component" value="Unassembled WGS sequence"/>
</dbReference>
<evidence type="ECO:0000256" key="6">
    <source>
        <dbReference type="ARBA" id="ARBA00022777"/>
    </source>
</evidence>
<dbReference type="PROSITE" id="PS50885">
    <property type="entry name" value="HAMP"/>
    <property type="match status" value="1"/>
</dbReference>
<dbReference type="CDD" id="cd06225">
    <property type="entry name" value="HAMP"/>
    <property type="match status" value="1"/>
</dbReference>
<dbReference type="SMART" id="SM00387">
    <property type="entry name" value="HATPase_c"/>
    <property type="match status" value="1"/>
</dbReference>
<dbReference type="GO" id="GO:0000155">
    <property type="term" value="F:phosphorelay sensor kinase activity"/>
    <property type="evidence" value="ECO:0007669"/>
    <property type="project" value="InterPro"/>
</dbReference>
<organism evidence="11 12">
    <name type="scientific">Rhodocyclus tenuis</name>
    <name type="common">Rhodospirillum tenue</name>
    <dbReference type="NCBI Taxonomy" id="1066"/>
    <lineage>
        <taxon>Bacteria</taxon>
        <taxon>Pseudomonadati</taxon>
        <taxon>Pseudomonadota</taxon>
        <taxon>Betaproteobacteria</taxon>
        <taxon>Rhodocyclales</taxon>
        <taxon>Rhodocyclaceae</taxon>
        <taxon>Rhodocyclus</taxon>
    </lineage>
</organism>
<feature type="domain" description="Histidine kinase" evidence="9">
    <location>
        <begin position="163"/>
        <end position="355"/>
    </location>
</feature>
<evidence type="ECO:0000313" key="12">
    <source>
        <dbReference type="Proteomes" id="UP000587070"/>
    </source>
</evidence>
<keyword evidence="12" id="KW-1185">Reference proteome</keyword>
<gene>
    <name evidence="11" type="ORF">GGD90_000033</name>
</gene>
<dbReference type="PANTHER" id="PTHR24421:SF58">
    <property type="entry name" value="SIGNAL TRANSDUCTION HISTIDINE-PROTEIN KINASE_PHOSPHATASE UHPB"/>
    <property type="match status" value="1"/>
</dbReference>
<keyword evidence="7" id="KW-0902">Two-component regulatory system</keyword>
<dbReference type="PROSITE" id="PS50109">
    <property type="entry name" value="HIS_KIN"/>
    <property type="match status" value="1"/>
</dbReference>
<evidence type="ECO:0000259" key="9">
    <source>
        <dbReference type="PROSITE" id="PS50109"/>
    </source>
</evidence>
<evidence type="ECO:0000313" key="11">
    <source>
        <dbReference type="EMBL" id="MBB4245684.1"/>
    </source>
</evidence>
<comment type="catalytic activity">
    <reaction evidence="1">
        <text>ATP + protein L-histidine = ADP + protein N-phospho-L-histidine.</text>
        <dbReference type="EC" id="2.7.13.3"/>
    </reaction>
</comment>
<feature type="transmembrane region" description="Helical" evidence="8">
    <location>
        <begin position="68"/>
        <end position="87"/>
    </location>
</feature>
<dbReference type="RefSeq" id="WP_221227607.1">
    <property type="nucleotide sequence ID" value="NZ_JACIGE010000001.1"/>
</dbReference>
<evidence type="ECO:0000259" key="10">
    <source>
        <dbReference type="PROSITE" id="PS50885"/>
    </source>
</evidence>
<dbReference type="EC" id="2.7.13.3" evidence="3"/>
<dbReference type="Pfam" id="PF07730">
    <property type="entry name" value="HisKA_3"/>
    <property type="match status" value="1"/>
</dbReference>
<dbReference type="PANTHER" id="PTHR24421">
    <property type="entry name" value="NITRATE/NITRITE SENSOR PROTEIN NARX-RELATED"/>
    <property type="match status" value="1"/>
</dbReference>
<evidence type="ECO:0000256" key="4">
    <source>
        <dbReference type="ARBA" id="ARBA00022553"/>
    </source>
</evidence>
<feature type="domain" description="HAMP" evidence="10">
    <location>
        <begin position="88"/>
        <end position="140"/>
    </location>
</feature>
<keyword evidence="8" id="KW-1133">Transmembrane helix</keyword>
<evidence type="ECO:0000256" key="1">
    <source>
        <dbReference type="ARBA" id="ARBA00000085"/>
    </source>
</evidence>
<dbReference type="InterPro" id="IPR036890">
    <property type="entry name" value="HATPase_C_sf"/>
</dbReference>
<comment type="caution">
    <text evidence="11">The sequence shown here is derived from an EMBL/GenBank/DDBJ whole genome shotgun (WGS) entry which is preliminary data.</text>
</comment>
<keyword evidence="8" id="KW-0812">Transmembrane</keyword>
<accession>A0A840FVE9</accession>
<keyword evidence="6 11" id="KW-0418">Kinase</keyword>
<dbReference type="InterPro" id="IPR011712">
    <property type="entry name" value="Sig_transdc_His_kin_sub3_dim/P"/>
</dbReference>
<protein>
    <recommendedName>
        <fullName evidence="3">histidine kinase</fullName>
        <ecNumber evidence="3">2.7.13.3</ecNumber>
    </recommendedName>
</protein>
<keyword evidence="4" id="KW-0597">Phosphoprotein</keyword>